<evidence type="ECO:0000256" key="1">
    <source>
        <dbReference type="ARBA" id="ARBA00004651"/>
    </source>
</evidence>
<feature type="transmembrane region" description="Helical" evidence="7">
    <location>
        <begin position="383"/>
        <end position="402"/>
    </location>
</feature>
<evidence type="ECO:0000256" key="3">
    <source>
        <dbReference type="ARBA" id="ARBA00022692"/>
    </source>
</evidence>
<dbReference type="RefSeq" id="WP_245882711.1">
    <property type="nucleotide sequence ID" value="NZ_QBUD01000010.1"/>
</dbReference>
<evidence type="ECO:0000256" key="5">
    <source>
        <dbReference type="ARBA" id="ARBA00023136"/>
    </source>
</evidence>
<dbReference type="Pfam" id="PF12704">
    <property type="entry name" value="MacB_PCD"/>
    <property type="match status" value="1"/>
</dbReference>
<keyword evidence="11" id="KW-1185">Reference proteome</keyword>
<keyword evidence="3 7" id="KW-0812">Transmembrane</keyword>
<dbReference type="Proteomes" id="UP000244523">
    <property type="component" value="Unassembled WGS sequence"/>
</dbReference>
<dbReference type="AlphaFoldDB" id="A0A2T6KC52"/>
<evidence type="ECO:0000256" key="2">
    <source>
        <dbReference type="ARBA" id="ARBA00022475"/>
    </source>
</evidence>
<name>A0A2T6KC52_9RHOB</name>
<dbReference type="Pfam" id="PF02687">
    <property type="entry name" value="FtsX"/>
    <property type="match status" value="1"/>
</dbReference>
<reference evidence="10 11" key="1">
    <citation type="submission" date="2018-04" db="EMBL/GenBank/DDBJ databases">
        <title>Genomic Encyclopedia of Archaeal and Bacterial Type Strains, Phase II (KMG-II): from individual species to whole genera.</title>
        <authorList>
            <person name="Goeker M."/>
        </authorList>
    </citation>
    <scope>NUCLEOTIDE SEQUENCE [LARGE SCALE GENOMIC DNA]</scope>
    <source>
        <strain evidence="10 11">DSM 29955</strain>
    </source>
</reference>
<dbReference type="GO" id="GO:0005886">
    <property type="term" value="C:plasma membrane"/>
    <property type="evidence" value="ECO:0007669"/>
    <property type="project" value="UniProtKB-SubCell"/>
</dbReference>
<evidence type="ECO:0000259" key="9">
    <source>
        <dbReference type="Pfam" id="PF12704"/>
    </source>
</evidence>
<dbReference type="PANTHER" id="PTHR30572">
    <property type="entry name" value="MEMBRANE COMPONENT OF TRANSPORTER-RELATED"/>
    <property type="match status" value="1"/>
</dbReference>
<comment type="subcellular location">
    <subcellularLocation>
        <location evidence="1">Cell membrane</location>
        <topology evidence="1">Multi-pass membrane protein</topology>
    </subcellularLocation>
</comment>
<comment type="caution">
    <text evidence="10">The sequence shown here is derived from an EMBL/GenBank/DDBJ whole genome shotgun (WGS) entry which is preliminary data.</text>
</comment>
<dbReference type="EMBL" id="QBUD01000010">
    <property type="protein sequence ID" value="PUB12438.1"/>
    <property type="molecule type" value="Genomic_DNA"/>
</dbReference>
<keyword evidence="4 7" id="KW-1133">Transmembrane helix</keyword>
<feature type="transmembrane region" description="Helical" evidence="7">
    <location>
        <begin position="341"/>
        <end position="371"/>
    </location>
</feature>
<protein>
    <submittedName>
        <fullName evidence="10">Putative ABC transport system permease protein</fullName>
    </submittedName>
</protein>
<dbReference type="GO" id="GO:0022857">
    <property type="term" value="F:transmembrane transporter activity"/>
    <property type="evidence" value="ECO:0007669"/>
    <property type="project" value="TreeGrafter"/>
</dbReference>
<dbReference type="InterPro" id="IPR025857">
    <property type="entry name" value="MacB_PCD"/>
</dbReference>
<dbReference type="PANTHER" id="PTHR30572:SF4">
    <property type="entry name" value="ABC TRANSPORTER PERMEASE YTRF"/>
    <property type="match status" value="1"/>
</dbReference>
<evidence type="ECO:0000313" key="11">
    <source>
        <dbReference type="Proteomes" id="UP000244523"/>
    </source>
</evidence>
<evidence type="ECO:0000256" key="6">
    <source>
        <dbReference type="ARBA" id="ARBA00038076"/>
    </source>
</evidence>
<evidence type="ECO:0000313" key="10">
    <source>
        <dbReference type="EMBL" id="PUB12438.1"/>
    </source>
</evidence>
<keyword evidence="5 7" id="KW-0472">Membrane</keyword>
<evidence type="ECO:0000256" key="4">
    <source>
        <dbReference type="ARBA" id="ARBA00022989"/>
    </source>
</evidence>
<sequence>MGGSKATPRQQGWWLSVLWETIKLAVQAIFRNALRSFLTVLGIVIGVGAVIAMVTVGQGSTQQVTADVAKLGTNMLMVMPGQDAMQGGPPGTAVPMFTVRMNNLLEEQLSVVEVSAPLSASRARAVFGNENRRTDIIGTDNRYFTAARWEMARGRIFDASELQSGKPVCVIGETVRKSLFGNADPVGEVIRIQTLSCEVIGLTKSKGASTFGSDQDDFVIMPLKTFQRRIAGNTDVSMMIVAVREGVATERAQEQIELLMRDIRRIGRGEDDDFSVMDMKQLATMLSGITGVLTGLLSAVAAVSLLVGGIGIMNIMLVSVTERTREIGIRLAIGAQARQVLLQFLVEAIILSLFGGVIGIFVGLGLGLLGANMLSIPFQPDPVIVLLAFAFSAAVGVIFGYFPARRAARMNPIDALRRE</sequence>
<feature type="transmembrane region" description="Helical" evidence="7">
    <location>
        <begin position="37"/>
        <end position="56"/>
    </location>
</feature>
<keyword evidence="2" id="KW-1003">Cell membrane</keyword>
<dbReference type="InterPro" id="IPR050250">
    <property type="entry name" value="Macrolide_Exporter_MacB"/>
</dbReference>
<evidence type="ECO:0000256" key="7">
    <source>
        <dbReference type="SAM" id="Phobius"/>
    </source>
</evidence>
<feature type="domain" description="MacB-like periplasmic core" evidence="9">
    <location>
        <begin position="36"/>
        <end position="257"/>
    </location>
</feature>
<organism evidence="10 11">
    <name type="scientific">Yoonia sediminilitoris</name>
    <dbReference type="NCBI Taxonomy" id="1286148"/>
    <lineage>
        <taxon>Bacteria</taxon>
        <taxon>Pseudomonadati</taxon>
        <taxon>Pseudomonadota</taxon>
        <taxon>Alphaproteobacteria</taxon>
        <taxon>Rhodobacterales</taxon>
        <taxon>Paracoccaceae</taxon>
        <taxon>Yoonia</taxon>
    </lineage>
</organism>
<gene>
    <name evidence="10" type="ORF">C8N45_11077</name>
</gene>
<feature type="domain" description="ABC3 transporter permease C-terminal" evidence="8">
    <location>
        <begin position="299"/>
        <end position="412"/>
    </location>
</feature>
<dbReference type="InterPro" id="IPR003838">
    <property type="entry name" value="ABC3_permease_C"/>
</dbReference>
<accession>A0A2T6KC52</accession>
<feature type="transmembrane region" description="Helical" evidence="7">
    <location>
        <begin position="296"/>
        <end position="320"/>
    </location>
</feature>
<proteinExistence type="inferred from homology"/>
<evidence type="ECO:0000259" key="8">
    <source>
        <dbReference type="Pfam" id="PF02687"/>
    </source>
</evidence>
<comment type="similarity">
    <text evidence="6">Belongs to the ABC-4 integral membrane protein family.</text>
</comment>